<name>A0A383BGW4_9ZZZZ</name>
<dbReference type="EMBL" id="UINC01200308">
    <property type="protein sequence ID" value="SVE19134.1"/>
    <property type="molecule type" value="Genomic_DNA"/>
</dbReference>
<accession>A0A383BGW4</accession>
<organism evidence="1">
    <name type="scientific">marine metagenome</name>
    <dbReference type="NCBI Taxonomy" id="408172"/>
    <lineage>
        <taxon>unclassified sequences</taxon>
        <taxon>metagenomes</taxon>
        <taxon>ecological metagenomes</taxon>
    </lineage>
</organism>
<sequence length="37" mass="4319">MALIKCEECEKEISSDAIACPKLVFWFVRLWALAIYK</sequence>
<gene>
    <name evidence="1" type="ORF">METZ01_LOCUS471988</name>
</gene>
<proteinExistence type="predicted"/>
<dbReference type="AlphaFoldDB" id="A0A383BGW4"/>
<evidence type="ECO:0000313" key="1">
    <source>
        <dbReference type="EMBL" id="SVE19134.1"/>
    </source>
</evidence>
<reference evidence="1" key="1">
    <citation type="submission" date="2018-05" db="EMBL/GenBank/DDBJ databases">
        <authorList>
            <person name="Lanie J.A."/>
            <person name="Ng W.-L."/>
            <person name="Kazmierczak K.M."/>
            <person name="Andrzejewski T.M."/>
            <person name="Davidsen T.M."/>
            <person name="Wayne K.J."/>
            <person name="Tettelin H."/>
            <person name="Glass J.I."/>
            <person name="Rusch D."/>
            <person name="Podicherti R."/>
            <person name="Tsui H.-C.T."/>
            <person name="Winkler M.E."/>
        </authorList>
    </citation>
    <scope>NUCLEOTIDE SEQUENCE</scope>
</reference>
<protein>
    <submittedName>
        <fullName evidence="1">Uncharacterized protein</fullName>
    </submittedName>
</protein>